<accession>A0ABV6KEC4</accession>
<dbReference type="RefSeq" id="WP_335959510.1">
    <property type="nucleotide sequence ID" value="NZ_JAXBLX010000006.1"/>
</dbReference>
<name>A0ABV6KEC4_9BACI</name>
<dbReference type="InterPro" id="IPR050266">
    <property type="entry name" value="AB_hydrolase_sf"/>
</dbReference>
<evidence type="ECO:0000259" key="2">
    <source>
        <dbReference type="Pfam" id="PF12146"/>
    </source>
</evidence>
<proteinExistence type="predicted"/>
<dbReference type="PANTHER" id="PTHR43798:SF31">
    <property type="entry name" value="AB HYDROLASE SUPERFAMILY PROTEIN YCLE"/>
    <property type="match status" value="1"/>
</dbReference>
<evidence type="ECO:0000313" key="4">
    <source>
        <dbReference type="Proteomes" id="UP001589838"/>
    </source>
</evidence>
<evidence type="ECO:0000256" key="1">
    <source>
        <dbReference type="ARBA" id="ARBA00022801"/>
    </source>
</evidence>
<gene>
    <name evidence="3" type="ORF">ACFFHM_14510</name>
</gene>
<keyword evidence="1 3" id="KW-0378">Hydrolase</keyword>
<dbReference type="Pfam" id="PF12146">
    <property type="entry name" value="Hydrolase_4"/>
    <property type="match status" value="1"/>
</dbReference>
<dbReference type="GO" id="GO:0016787">
    <property type="term" value="F:hydrolase activity"/>
    <property type="evidence" value="ECO:0007669"/>
    <property type="project" value="UniProtKB-KW"/>
</dbReference>
<evidence type="ECO:0000313" key="3">
    <source>
        <dbReference type="EMBL" id="MFC0471671.1"/>
    </source>
</evidence>
<dbReference type="EMBL" id="JBHLUX010000036">
    <property type="protein sequence ID" value="MFC0471671.1"/>
    <property type="molecule type" value="Genomic_DNA"/>
</dbReference>
<protein>
    <submittedName>
        <fullName evidence="3">Alpha/beta fold hydrolase</fullName>
    </submittedName>
</protein>
<dbReference type="SUPFAM" id="SSF53474">
    <property type="entry name" value="alpha/beta-Hydrolases"/>
    <property type="match status" value="1"/>
</dbReference>
<dbReference type="PANTHER" id="PTHR43798">
    <property type="entry name" value="MONOACYLGLYCEROL LIPASE"/>
    <property type="match status" value="1"/>
</dbReference>
<organism evidence="3 4">
    <name type="scientific">Halalkalibacter kiskunsagensis</name>
    <dbReference type="NCBI Taxonomy" id="1548599"/>
    <lineage>
        <taxon>Bacteria</taxon>
        <taxon>Bacillati</taxon>
        <taxon>Bacillota</taxon>
        <taxon>Bacilli</taxon>
        <taxon>Bacillales</taxon>
        <taxon>Bacillaceae</taxon>
        <taxon>Halalkalibacter</taxon>
    </lineage>
</organism>
<dbReference type="InterPro" id="IPR022742">
    <property type="entry name" value="Hydrolase_4"/>
</dbReference>
<comment type="caution">
    <text evidence="3">The sequence shown here is derived from an EMBL/GenBank/DDBJ whole genome shotgun (WGS) entry which is preliminary data.</text>
</comment>
<dbReference type="InterPro" id="IPR029058">
    <property type="entry name" value="AB_hydrolase_fold"/>
</dbReference>
<reference evidence="3 4" key="1">
    <citation type="submission" date="2024-09" db="EMBL/GenBank/DDBJ databases">
        <authorList>
            <person name="Sun Q."/>
            <person name="Mori K."/>
        </authorList>
    </citation>
    <scope>NUCLEOTIDE SEQUENCE [LARGE SCALE GENOMIC DNA]</scope>
    <source>
        <strain evidence="3 4">NCAIM B.02610</strain>
    </source>
</reference>
<dbReference type="Gene3D" id="3.40.50.1820">
    <property type="entry name" value="alpha/beta hydrolase"/>
    <property type="match status" value="1"/>
</dbReference>
<dbReference type="Proteomes" id="UP001589838">
    <property type="component" value="Unassembled WGS sequence"/>
</dbReference>
<keyword evidence="4" id="KW-1185">Reference proteome</keyword>
<sequence length="258" mass="29386">MPYLKSNDARFYYEVHGTGTPILFFHPPVMGMETFQYQRKLAKEYQLIFLDLTDSGRSAKRAQQTSVNDFAKLAHALIKKLNITSVIVCGYSNGSSAAQEFALLYSEITKGVILLSGFPEVSSYLLDKEFNLGIWAAKKELINLFSFVLPGAHFRSKKDRKKMEFFIKQGDAATLQKIYEQGKQYVSTDRLKDIQVPVLLIYGKQDTVSPCYTLMFYPEIKDLDVVFVEGVAHQVPTKKPDQCNAIIDSWIKRKVKKV</sequence>
<feature type="domain" description="Serine aminopeptidase S33" evidence="2">
    <location>
        <begin position="44"/>
        <end position="234"/>
    </location>
</feature>